<accession>A0ACC1R2N7</accession>
<evidence type="ECO:0000313" key="1">
    <source>
        <dbReference type="EMBL" id="KAJ3497457.1"/>
    </source>
</evidence>
<dbReference type="Proteomes" id="UP001148737">
    <property type="component" value="Unassembled WGS sequence"/>
</dbReference>
<proteinExistence type="predicted"/>
<sequence>MASENKQTNKPLSSPQLETKAVNSTLPLHYICMTPERIRIETQGNMKKTGIALAVLARCLQLGAAAQTGMRVSSFDGPVTAEELKSFSSYIATLEPAKDNIGNQWAQGHSGEETKAMGLVYSIAGQHDVLDNMLRFCDAVLSQRNDLAKAPTGQHKVWTGDIAPVWPNNVDGSPVSTGGEQGDPVGHLAHCAHLILQNKSLYQKNVTIGDGHNYGRTYLERAKTYTEQADKAMTDHILSRLLDVTRGNKMYFAKDSPYKGGTPVPWNQQMMFNYAFQHLVAAHTLLGDRPELSAKYQSIMAANMQWFFAGGGSEIKKSKKGNPVYDWGYAAGSRVEDENHASLDVAGFHRAYTDGNWNVTATEMATFANTFVDVMTLGDGKYAGTVEGECGQGHASCIDYVRSGYLLLAEFRKDAYHSMMAADLQEGGITAKIDIFSRFLWVKHMRSMPK</sequence>
<dbReference type="EMBL" id="JANAKD010000110">
    <property type="protein sequence ID" value="KAJ3497457.1"/>
    <property type="molecule type" value="Genomic_DNA"/>
</dbReference>
<reference evidence="1" key="1">
    <citation type="submission" date="2022-07" db="EMBL/GenBank/DDBJ databases">
        <title>Genome Sequence of Lecanicillium saksenae.</title>
        <authorList>
            <person name="Buettner E."/>
        </authorList>
    </citation>
    <scope>NUCLEOTIDE SEQUENCE</scope>
    <source>
        <strain evidence="1">VT-O1</strain>
    </source>
</reference>
<protein>
    <submittedName>
        <fullName evidence="1">Uncharacterized protein</fullName>
    </submittedName>
</protein>
<keyword evidence="2" id="KW-1185">Reference proteome</keyword>
<gene>
    <name evidence="1" type="ORF">NLG97_g1890</name>
</gene>
<comment type="caution">
    <text evidence="1">The sequence shown here is derived from an EMBL/GenBank/DDBJ whole genome shotgun (WGS) entry which is preliminary data.</text>
</comment>
<evidence type="ECO:0000313" key="2">
    <source>
        <dbReference type="Proteomes" id="UP001148737"/>
    </source>
</evidence>
<name>A0ACC1R2N7_9HYPO</name>
<organism evidence="1 2">
    <name type="scientific">Lecanicillium saksenae</name>
    <dbReference type="NCBI Taxonomy" id="468837"/>
    <lineage>
        <taxon>Eukaryota</taxon>
        <taxon>Fungi</taxon>
        <taxon>Dikarya</taxon>
        <taxon>Ascomycota</taxon>
        <taxon>Pezizomycotina</taxon>
        <taxon>Sordariomycetes</taxon>
        <taxon>Hypocreomycetidae</taxon>
        <taxon>Hypocreales</taxon>
        <taxon>Cordycipitaceae</taxon>
        <taxon>Lecanicillium</taxon>
    </lineage>
</organism>